<organism evidence="1 2">
    <name type="scientific">Arachnia propionica</name>
    <dbReference type="NCBI Taxonomy" id="1750"/>
    <lineage>
        <taxon>Bacteria</taxon>
        <taxon>Bacillati</taxon>
        <taxon>Actinomycetota</taxon>
        <taxon>Actinomycetes</taxon>
        <taxon>Propionibacteriales</taxon>
        <taxon>Propionibacteriaceae</taxon>
        <taxon>Arachnia</taxon>
    </lineage>
</organism>
<dbReference type="EC" id="3.1.3.-" evidence="1"/>
<sequence>MPFLLLDCDGVLADTERDGHRVAFNRAFREMGLPLEWDDPTYARLLGIGGGKERLSSVLSPDVMAARGLEDTPGERARLVAEVHALKSELFRGIVADGLVPARPGIRRLVIEATASGWTVAVASTSAPESVRAVMETVLGAGLASGIEVFAGDVVARKKPDPAIYKHAVQQLGASPGDCVVVEDSSQGLAAARGASLPVVVTESAYTHGEDFTGASLVLSDLGEPDAPAVVLADPCDLMVGCPAVDVAVLEDVISRHRG</sequence>
<dbReference type="GeneID" id="64406078"/>
<dbReference type="SFLD" id="SFLDG01129">
    <property type="entry name" value="C1.5:_HAD__Beta-PGM__Phosphata"/>
    <property type="match status" value="1"/>
</dbReference>
<dbReference type="EMBL" id="LR134406">
    <property type="protein sequence ID" value="VEH69315.1"/>
    <property type="molecule type" value="Genomic_DNA"/>
</dbReference>
<protein>
    <submittedName>
        <fullName evidence="1">Phosphorylated carbohydrates phosphatase TM_1254</fullName>
        <ecNumber evidence="1">3.1.3.-</ecNumber>
    </submittedName>
</protein>
<dbReference type="Gene3D" id="3.40.50.1000">
    <property type="entry name" value="HAD superfamily/HAD-like"/>
    <property type="match status" value="1"/>
</dbReference>
<dbReference type="SUPFAM" id="SSF56784">
    <property type="entry name" value="HAD-like"/>
    <property type="match status" value="1"/>
</dbReference>
<dbReference type="InterPro" id="IPR044999">
    <property type="entry name" value="CbbY-like"/>
</dbReference>
<dbReference type="GO" id="GO:0016787">
    <property type="term" value="F:hydrolase activity"/>
    <property type="evidence" value="ECO:0007669"/>
    <property type="project" value="UniProtKB-KW"/>
</dbReference>
<accession>A0A3S4TYS4</accession>
<proteinExistence type="predicted"/>
<reference evidence="1 2" key="1">
    <citation type="submission" date="2018-12" db="EMBL/GenBank/DDBJ databases">
        <authorList>
            <consortium name="Pathogen Informatics"/>
        </authorList>
    </citation>
    <scope>NUCLEOTIDE SEQUENCE [LARGE SCALE GENOMIC DNA]</scope>
    <source>
        <strain evidence="1 2">NCTC12967</strain>
    </source>
</reference>
<name>A0A3S4TYS4_9ACTN</name>
<keyword evidence="1" id="KW-0378">Hydrolase</keyword>
<dbReference type="InterPro" id="IPR023214">
    <property type="entry name" value="HAD_sf"/>
</dbReference>
<dbReference type="Proteomes" id="UP000273044">
    <property type="component" value="Chromosome"/>
</dbReference>
<gene>
    <name evidence="1" type="ORF">NCTC12967_00582</name>
</gene>
<dbReference type="AlphaFoldDB" id="A0A3S4TYS4"/>
<dbReference type="SFLD" id="SFLDS00003">
    <property type="entry name" value="Haloacid_Dehalogenase"/>
    <property type="match status" value="1"/>
</dbReference>
<evidence type="ECO:0000313" key="2">
    <source>
        <dbReference type="Proteomes" id="UP000273044"/>
    </source>
</evidence>
<keyword evidence="2" id="KW-1185">Reference proteome</keyword>
<dbReference type="InterPro" id="IPR006439">
    <property type="entry name" value="HAD-SF_hydro_IA"/>
</dbReference>
<dbReference type="Pfam" id="PF00702">
    <property type="entry name" value="Hydrolase"/>
    <property type="match status" value="1"/>
</dbReference>
<dbReference type="InterPro" id="IPR023198">
    <property type="entry name" value="PGP-like_dom2"/>
</dbReference>
<evidence type="ECO:0000313" key="1">
    <source>
        <dbReference type="EMBL" id="VEH69315.1"/>
    </source>
</evidence>
<dbReference type="Gene3D" id="1.10.150.240">
    <property type="entry name" value="Putative phosphatase, domain 2"/>
    <property type="match status" value="1"/>
</dbReference>
<dbReference type="InterPro" id="IPR036412">
    <property type="entry name" value="HAD-like_sf"/>
</dbReference>
<dbReference type="PANTHER" id="PTHR42896">
    <property type="entry name" value="XYLULOSE-1,5-BISPHOSPHATE (XUBP) PHOSPHATASE"/>
    <property type="match status" value="1"/>
</dbReference>
<dbReference type="RefSeq" id="WP_061788258.1">
    <property type="nucleotide sequence ID" value="NZ_CAJZDL010000018.1"/>
</dbReference>
<dbReference type="NCBIfam" id="TIGR01509">
    <property type="entry name" value="HAD-SF-IA-v3"/>
    <property type="match status" value="1"/>
</dbReference>
<dbReference type="PANTHER" id="PTHR42896:SF2">
    <property type="entry name" value="CBBY-LIKE PROTEIN"/>
    <property type="match status" value="1"/>
</dbReference>